<accession>A0A2C6Z4W7</accession>
<proteinExistence type="predicted"/>
<dbReference type="InterPro" id="IPR025592">
    <property type="entry name" value="DUF4347"/>
</dbReference>
<evidence type="ECO:0000313" key="2">
    <source>
        <dbReference type="EMBL" id="PHK93551.1"/>
    </source>
</evidence>
<dbReference type="OrthoDB" id="7273943at2"/>
<dbReference type="RefSeq" id="WP_099096891.1">
    <property type="nucleotide sequence ID" value="NZ_PDNU01000042.1"/>
</dbReference>
<sequence length="169" mass="16777">MQQNAASPRHLLVLDPRQPGWGTQLALAADDVSVLVLDTARDGLAQAAEVAAELAPLESIRLAGPGGAGWVVLGTIALEPEMVEERGWVLAALGAALCPEGQLELPGPAGMGAIGGRLVAALGRATGRDVAAAGHLAGRKPAAGTALSHSPAWTCAFTAPAMAGTASPG</sequence>
<dbReference type="Pfam" id="PF14252">
    <property type="entry name" value="DUF4347"/>
    <property type="match status" value="1"/>
</dbReference>
<keyword evidence="3" id="KW-1185">Reference proteome</keyword>
<comment type="caution">
    <text evidence="2">The sequence shown here is derived from an EMBL/GenBank/DDBJ whole genome shotgun (WGS) entry which is preliminary data.</text>
</comment>
<evidence type="ECO:0000313" key="3">
    <source>
        <dbReference type="Proteomes" id="UP000223527"/>
    </source>
</evidence>
<gene>
    <name evidence="2" type="ORF">CR162_17860</name>
</gene>
<name>A0A2C6Z4W7_9PROT</name>
<reference evidence="2 3" key="1">
    <citation type="submission" date="2017-10" db="EMBL/GenBank/DDBJ databases">
        <authorList>
            <person name="Banno H."/>
            <person name="Chua N.-H."/>
        </authorList>
    </citation>
    <scope>NUCLEOTIDE SEQUENCE [LARGE SCALE GENOMIC DNA]</scope>
    <source>
        <strain evidence="2 3">YW11</strain>
    </source>
</reference>
<organism evidence="2 3">
    <name type="scientific">Teichococcus rhizosphaerae</name>
    <dbReference type="NCBI Taxonomy" id="1335062"/>
    <lineage>
        <taxon>Bacteria</taxon>
        <taxon>Pseudomonadati</taxon>
        <taxon>Pseudomonadota</taxon>
        <taxon>Alphaproteobacteria</taxon>
        <taxon>Acetobacterales</taxon>
        <taxon>Roseomonadaceae</taxon>
        <taxon>Roseomonas</taxon>
    </lineage>
</organism>
<dbReference type="AlphaFoldDB" id="A0A2C6Z4W7"/>
<feature type="domain" description="DUF4347" evidence="1">
    <location>
        <begin position="13"/>
        <end position="144"/>
    </location>
</feature>
<dbReference type="Proteomes" id="UP000223527">
    <property type="component" value="Unassembled WGS sequence"/>
</dbReference>
<evidence type="ECO:0000259" key="1">
    <source>
        <dbReference type="Pfam" id="PF14252"/>
    </source>
</evidence>
<protein>
    <recommendedName>
        <fullName evidence="1">DUF4347 domain-containing protein</fullName>
    </recommendedName>
</protein>
<dbReference type="EMBL" id="PDNU01000042">
    <property type="protein sequence ID" value="PHK93551.1"/>
    <property type="molecule type" value="Genomic_DNA"/>
</dbReference>